<sequence>MTDGNSPQHQDLRLLYFAERCPDCTVEIGDEHDYNDEDGGCDVARCLVTGLQRLMCGLDHDCGRDVWTGWPPGHLDCERLGWMFGPGLPDLARLYTEATWDAEQQLWMPPA</sequence>
<comment type="caution">
    <text evidence="1">The sequence shown here is derived from an EMBL/GenBank/DDBJ whole genome shotgun (WGS) entry which is preliminary data.</text>
</comment>
<dbReference type="Proteomes" id="UP000649573">
    <property type="component" value="Unassembled WGS sequence"/>
</dbReference>
<protein>
    <submittedName>
        <fullName evidence="1">Uncharacterized protein</fullName>
    </submittedName>
</protein>
<proteinExistence type="predicted"/>
<reference evidence="2" key="1">
    <citation type="journal article" date="2019" name="Int. J. Syst. Evol. Microbiol.">
        <title>The Global Catalogue of Microorganisms (GCM) 10K type strain sequencing project: providing services to taxonomists for standard genome sequencing and annotation.</title>
        <authorList>
            <consortium name="The Broad Institute Genomics Platform"/>
            <consortium name="The Broad Institute Genome Sequencing Center for Infectious Disease"/>
            <person name="Wu L."/>
            <person name="Ma J."/>
        </authorList>
    </citation>
    <scope>NUCLEOTIDE SEQUENCE [LARGE SCALE GENOMIC DNA]</scope>
    <source>
        <strain evidence="2">JCM 3296</strain>
    </source>
</reference>
<gene>
    <name evidence="1" type="ORF">GCM10010178_34970</name>
</gene>
<evidence type="ECO:0000313" key="2">
    <source>
        <dbReference type="Proteomes" id="UP000649573"/>
    </source>
</evidence>
<dbReference type="EMBL" id="BMRE01000013">
    <property type="protein sequence ID" value="GGU39659.1"/>
    <property type="molecule type" value="Genomic_DNA"/>
</dbReference>
<organism evidence="1 2">
    <name type="scientific">Lentzea flava</name>
    <dbReference type="NCBI Taxonomy" id="103732"/>
    <lineage>
        <taxon>Bacteria</taxon>
        <taxon>Bacillati</taxon>
        <taxon>Actinomycetota</taxon>
        <taxon>Actinomycetes</taxon>
        <taxon>Pseudonocardiales</taxon>
        <taxon>Pseudonocardiaceae</taxon>
        <taxon>Lentzea</taxon>
    </lineage>
</organism>
<evidence type="ECO:0000313" key="1">
    <source>
        <dbReference type="EMBL" id="GGU39659.1"/>
    </source>
</evidence>
<name>A0ABQ2UJE0_9PSEU</name>
<keyword evidence="2" id="KW-1185">Reference proteome</keyword>
<dbReference type="RefSeq" id="WP_189254740.1">
    <property type="nucleotide sequence ID" value="NZ_BMRE01000013.1"/>
</dbReference>
<accession>A0ABQ2UJE0</accession>